<dbReference type="Proteomes" id="UP000177614">
    <property type="component" value="Unassembled WGS sequence"/>
</dbReference>
<evidence type="ECO:0000313" key="4">
    <source>
        <dbReference type="EMBL" id="OGC81346.1"/>
    </source>
</evidence>
<dbReference type="AlphaFoldDB" id="A0A1F4XI97"/>
<keyword evidence="2" id="KW-0378">Hydrolase</keyword>
<evidence type="ECO:0000256" key="3">
    <source>
        <dbReference type="ARBA" id="ARBA00038374"/>
    </source>
</evidence>
<evidence type="ECO:0000256" key="2">
    <source>
        <dbReference type="ARBA" id="ARBA00022801"/>
    </source>
</evidence>
<evidence type="ECO:0008006" key="6">
    <source>
        <dbReference type="Google" id="ProtNLM"/>
    </source>
</evidence>
<evidence type="ECO:0000256" key="1">
    <source>
        <dbReference type="ARBA" id="ARBA00022670"/>
    </source>
</evidence>
<dbReference type="GO" id="GO:0006508">
    <property type="term" value="P:proteolysis"/>
    <property type="evidence" value="ECO:0007669"/>
    <property type="project" value="UniProtKB-KW"/>
</dbReference>
<comment type="caution">
    <text evidence="4">The sequence shown here is derived from an EMBL/GenBank/DDBJ whole genome shotgun (WGS) entry which is preliminary data.</text>
</comment>
<dbReference type="PANTHER" id="PTHR30217">
    <property type="entry name" value="PEPTIDASE U32 FAMILY"/>
    <property type="match status" value="1"/>
</dbReference>
<dbReference type="InterPro" id="IPR011060">
    <property type="entry name" value="RibuloseP-bd_barrel"/>
</dbReference>
<gene>
    <name evidence="4" type="ORF">A2V81_00870</name>
</gene>
<dbReference type="GO" id="GO:0008233">
    <property type="term" value="F:peptidase activity"/>
    <property type="evidence" value="ECO:0007669"/>
    <property type="project" value="UniProtKB-KW"/>
</dbReference>
<dbReference type="InterPro" id="IPR001539">
    <property type="entry name" value="Peptidase_U32"/>
</dbReference>
<dbReference type="Pfam" id="PF01136">
    <property type="entry name" value="Peptidase_U32"/>
    <property type="match status" value="1"/>
</dbReference>
<dbReference type="InterPro" id="IPR051454">
    <property type="entry name" value="RNA/ubiquinone_mod_enzymes"/>
</dbReference>
<dbReference type="SUPFAM" id="SSF51366">
    <property type="entry name" value="Ribulose-phoshate binding barrel"/>
    <property type="match status" value="1"/>
</dbReference>
<comment type="similarity">
    <text evidence="3">Belongs to the peptidase U32 family.</text>
</comment>
<evidence type="ECO:0000313" key="5">
    <source>
        <dbReference type="Proteomes" id="UP000177614"/>
    </source>
</evidence>
<accession>A0A1F4XI97</accession>
<reference evidence="4 5" key="1">
    <citation type="journal article" date="2016" name="Nat. Commun.">
        <title>Thousands of microbial genomes shed light on interconnected biogeochemical processes in an aquifer system.</title>
        <authorList>
            <person name="Anantharaman K."/>
            <person name="Brown C.T."/>
            <person name="Hug L.A."/>
            <person name="Sharon I."/>
            <person name="Castelle C.J."/>
            <person name="Probst A.J."/>
            <person name="Thomas B.C."/>
            <person name="Singh A."/>
            <person name="Wilkins M.J."/>
            <person name="Karaoz U."/>
            <person name="Brodie E.L."/>
            <person name="Williams K.H."/>
            <person name="Hubbard S.S."/>
            <person name="Banfield J.F."/>
        </authorList>
    </citation>
    <scope>NUCLEOTIDE SEQUENCE [LARGE SCALE GENOMIC DNA]</scope>
</reference>
<proteinExistence type="inferred from homology"/>
<organism evidence="4 5">
    <name type="scientific">Candidatus Abawacabacteria bacterium RBG_16_42_10</name>
    <dbReference type="NCBI Taxonomy" id="1817814"/>
    <lineage>
        <taxon>Bacteria</taxon>
        <taxon>Candidatus Abawacaibacteriota</taxon>
    </lineage>
</organism>
<dbReference type="PANTHER" id="PTHR30217:SF6">
    <property type="entry name" value="TRNA HYDROXYLATION PROTEIN P"/>
    <property type="match status" value="1"/>
</dbReference>
<dbReference type="PROSITE" id="PS01276">
    <property type="entry name" value="PEPTIDASE_U32"/>
    <property type="match status" value="1"/>
</dbReference>
<keyword evidence="1" id="KW-0645">Protease</keyword>
<name>A0A1F4XI97_9BACT</name>
<dbReference type="STRING" id="1817814.A2V81_00870"/>
<sequence length="393" mass="43427">MMPKILAPVRDRATFTAAANAGADAVYMGIGELNMRLHHRGIDLNQLPSIVTSAHDRGMEVYVVLNVIVYDHEVSRIDEIVREIKSAGADAIICWDFAVISACKKHAIPFHVSTQASISNSSAAKFYENLGAKCLVLARECTLEQIKEIKHNTSCTIEVFCHGAMCVSVSGRCFMSQFLNCTSANRGECAQPCRREYHITDKHTGAKLDIGDGYVMSPKDLCTLNILDQVVATGVDVLKIEGRARSPEYIATVTKVYKQALLAVEQKAFTDECKKDLMKELEKVYNRGFSTGFFLGRPAEDGWAHSANSVATEKKEFAGFVSNYFKKIHVAEITLKAGKLVDGNSVYIQGKKTGVERIEINGIRYHPDSTITFPCSLRIKSGDEVYRIVPNKS</sequence>
<protein>
    <recommendedName>
        <fullName evidence="6">Peptidase family U32 C-terminal domain-containing protein</fullName>
    </recommendedName>
</protein>
<dbReference type="EMBL" id="MEWR01000028">
    <property type="protein sequence ID" value="OGC81346.1"/>
    <property type="molecule type" value="Genomic_DNA"/>
</dbReference>